<keyword evidence="2" id="KW-1185">Reference proteome</keyword>
<dbReference type="KEGG" id="cput:CONPUDRAFT_132383"/>
<organism evidence="1 2">
    <name type="scientific">Coniophora puteana (strain RWD-64-598)</name>
    <name type="common">Brown rot fungus</name>
    <dbReference type="NCBI Taxonomy" id="741705"/>
    <lineage>
        <taxon>Eukaryota</taxon>
        <taxon>Fungi</taxon>
        <taxon>Dikarya</taxon>
        <taxon>Basidiomycota</taxon>
        <taxon>Agaricomycotina</taxon>
        <taxon>Agaricomycetes</taxon>
        <taxon>Agaricomycetidae</taxon>
        <taxon>Boletales</taxon>
        <taxon>Coniophorineae</taxon>
        <taxon>Coniophoraceae</taxon>
        <taxon>Coniophora</taxon>
    </lineage>
</organism>
<dbReference type="GeneID" id="19200408"/>
<evidence type="ECO:0000313" key="1">
    <source>
        <dbReference type="EMBL" id="EIW74785.1"/>
    </source>
</evidence>
<dbReference type="AlphaFoldDB" id="A0A5M3M7I0"/>
<dbReference type="OMA" id="KIAHHAN"/>
<sequence>MRGPSSTAFSELLDIPGVTEALGLSYSSSNELNKIIDTQLPRRRPVFTHHEVVAGGESFDFFSRDIIECIRALYGDPNHTQYLSFQPERQYADADKTQRLYHDMQTGRWWWSTQKTLEEQKSGATVIPVILSSDKTQVTLFRNKTAYPVYLTIGNLPKTIRRKPSRQGQILLAYLPTSRLDHISNKTARRRTLANLFHACMGYIVEPLREAGVHGIPMTSGDGVTRRGHPILAAYIGDYPEQCLVTAAFGGTCPVCDCTHDTLGEYPCPSSPRDLDVVLDALDKLESSSFSQACRDANIRPVQHPFWESLPYVDIFRSITPDILHQLHQGVFKHLLQWLKAILGSAEIDARARRLPPNHSIRLFRKGITTLSRVSGTEHKQMSRFLLGLIIDAPLPRDEVTRLLQATRSLLDFIYLAQYPIHSDRTLEAMEDALGDFHTHKDIFIELGAREQLNIPKLHMLLHYARAIRDLGTADNFNTEATERLHIDLAKDAYAATNHKDELFQMVKWLERKEKVFHHASYIHWKEATSTPPAASSREQWVVPDLACVLHQKMTRHPTRPNVSLADIQSPKHYGARFFTAAVLRFVTHLRQPDITARDLEIKTSERSLPLERVSAFHRLKFVNAEAFGPDTFDSVHVQPSRYNPDGAVASPARFDTVLVRVDADTSAGIKQYRVAQVRLIFTLPDSVMRLLLPGFTEFPEHLAYVEWFSAFTSSPDRASGLYKVHRDVNGGQRQASVIPVSVIERSVHLIPKWGAVVPSRWTSDNVLEECTTFYVNVFKDTHTYFNVY</sequence>
<gene>
    <name evidence="1" type="ORF">CONPUDRAFT_132383</name>
</gene>
<protein>
    <submittedName>
        <fullName evidence="1">Uncharacterized protein</fullName>
    </submittedName>
</protein>
<evidence type="ECO:0000313" key="2">
    <source>
        <dbReference type="Proteomes" id="UP000053558"/>
    </source>
</evidence>
<dbReference type="InterPro" id="IPR041078">
    <property type="entry name" value="Plavaka"/>
</dbReference>
<accession>A0A5M3M7I0</accession>
<dbReference type="EMBL" id="JH711590">
    <property type="protein sequence ID" value="EIW74785.1"/>
    <property type="molecule type" value="Genomic_DNA"/>
</dbReference>
<reference evidence="2" key="1">
    <citation type="journal article" date="2012" name="Science">
        <title>The Paleozoic origin of enzymatic lignin decomposition reconstructed from 31 fungal genomes.</title>
        <authorList>
            <person name="Floudas D."/>
            <person name="Binder M."/>
            <person name="Riley R."/>
            <person name="Barry K."/>
            <person name="Blanchette R.A."/>
            <person name="Henrissat B."/>
            <person name="Martinez A.T."/>
            <person name="Otillar R."/>
            <person name="Spatafora J.W."/>
            <person name="Yadav J.S."/>
            <person name="Aerts A."/>
            <person name="Benoit I."/>
            <person name="Boyd A."/>
            <person name="Carlson A."/>
            <person name="Copeland A."/>
            <person name="Coutinho P.M."/>
            <person name="de Vries R.P."/>
            <person name="Ferreira P."/>
            <person name="Findley K."/>
            <person name="Foster B."/>
            <person name="Gaskell J."/>
            <person name="Glotzer D."/>
            <person name="Gorecki P."/>
            <person name="Heitman J."/>
            <person name="Hesse C."/>
            <person name="Hori C."/>
            <person name="Igarashi K."/>
            <person name="Jurgens J.A."/>
            <person name="Kallen N."/>
            <person name="Kersten P."/>
            <person name="Kohler A."/>
            <person name="Kuees U."/>
            <person name="Kumar T.K.A."/>
            <person name="Kuo A."/>
            <person name="LaButti K."/>
            <person name="Larrondo L.F."/>
            <person name="Lindquist E."/>
            <person name="Ling A."/>
            <person name="Lombard V."/>
            <person name="Lucas S."/>
            <person name="Lundell T."/>
            <person name="Martin R."/>
            <person name="McLaughlin D.J."/>
            <person name="Morgenstern I."/>
            <person name="Morin E."/>
            <person name="Murat C."/>
            <person name="Nagy L.G."/>
            <person name="Nolan M."/>
            <person name="Ohm R.A."/>
            <person name="Patyshakuliyeva A."/>
            <person name="Rokas A."/>
            <person name="Ruiz-Duenas F.J."/>
            <person name="Sabat G."/>
            <person name="Salamov A."/>
            <person name="Samejima M."/>
            <person name="Schmutz J."/>
            <person name="Slot J.C."/>
            <person name="St John F."/>
            <person name="Stenlid J."/>
            <person name="Sun H."/>
            <person name="Sun S."/>
            <person name="Syed K."/>
            <person name="Tsang A."/>
            <person name="Wiebenga A."/>
            <person name="Young D."/>
            <person name="Pisabarro A."/>
            <person name="Eastwood D.C."/>
            <person name="Martin F."/>
            <person name="Cullen D."/>
            <person name="Grigoriev I.V."/>
            <person name="Hibbett D.S."/>
        </authorList>
    </citation>
    <scope>NUCLEOTIDE SEQUENCE [LARGE SCALE GENOMIC DNA]</scope>
    <source>
        <strain evidence="2">RWD-64-598 SS2</strain>
    </source>
</reference>
<name>A0A5M3M7I0_CONPW</name>
<dbReference type="Proteomes" id="UP000053558">
    <property type="component" value="Unassembled WGS sequence"/>
</dbReference>
<dbReference type="Pfam" id="PF18759">
    <property type="entry name" value="Plavaka"/>
    <property type="match status" value="1"/>
</dbReference>
<proteinExistence type="predicted"/>
<dbReference type="RefSeq" id="XP_007774862.1">
    <property type="nucleotide sequence ID" value="XM_007776672.1"/>
</dbReference>
<dbReference type="OrthoDB" id="3245051at2759"/>
<comment type="caution">
    <text evidence="1">The sequence shown here is derived from an EMBL/GenBank/DDBJ whole genome shotgun (WGS) entry which is preliminary data.</text>
</comment>